<dbReference type="Pfam" id="PF07732">
    <property type="entry name" value="Cu-oxidase_3"/>
    <property type="match status" value="1"/>
</dbReference>
<dbReference type="GO" id="GO:0005507">
    <property type="term" value="F:copper ion binding"/>
    <property type="evidence" value="ECO:0007669"/>
    <property type="project" value="InterPro"/>
</dbReference>
<dbReference type="OMA" id="QAFTDCM"/>
<dbReference type="InParanoid" id="W3WPW9"/>
<evidence type="ECO:0000313" key="6">
    <source>
        <dbReference type="EMBL" id="ETS75908.1"/>
    </source>
</evidence>
<evidence type="ECO:0000259" key="3">
    <source>
        <dbReference type="Pfam" id="PF00394"/>
    </source>
</evidence>
<dbReference type="Gene3D" id="2.60.40.420">
    <property type="entry name" value="Cupredoxins - blue copper proteins"/>
    <property type="match status" value="3"/>
</dbReference>
<dbReference type="AlphaFoldDB" id="W3WPW9"/>
<dbReference type="OrthoDB" id="262547at2759"/>
<name>W3WPW9_PESFW</name>
<keyword evidence="7" id="KW-1185">Reference proteome</keyword>
<dbReference type="STRING" id="1229662.W3WPW9"/>
<proteinExistence type="inferred from homology"/>
<dbReference type="SUPFAM" id="SSF49503">
    <property type="entry name" value="Cupredoxins"/>
    <property type="match status" value="3"/>
</dbReference>
<organism evidence="6 7">
    <name type="scientific">Pestalotiopsis fici (strain W106-1 / CGMCC3.15140)</name>
    <dbReference type="NCBI Taxonomy" id="1229662"/>
    <lineage>
        <taxon>Eukaryota</taxon>
        <taxon>Fungi</taxon>
        <taxon>Dikarya</taxon>
        <taxon>Ascomycota</taxon>
        <taxon>Pezizomycotina</taxon>
        <taxon>Sordariomycetes</taxon>
        <taxon>Xylariomycetidae</taxon>
        <taxon>Amphisphaeriales</taxon>
        <taxon>Sporocadaceae</taxon>
        <taxon>Pestalotiopsis</taxon>
    </lineage>
</organism>
<dbReference type="RefSeq" id="XP_007839624.1">
    <property type="nucleotide sequence ID" value="XM_007841433.1"/>
</dbReference>
<dbReference type="InterPro" id="IPR008972">
    <property type="entry name" value="Cupredoxin"/>
</dbReference>
<evidence type="ECO:0000259" key="4">
    <source>
        <dbReference type="Pfam" id="PF07731"/>
    </source>
</evidence>
<dbReference type="GeneID" id="19277865"/>
<dbReference type="InterPro" id="IPR011706">
    <property type="entry name" value="Cu-oxidase_C"/>
</dbReference>
<feature type="domain" description="Plastocyanin-like" evidence="4">
    <location>
        <begin position="314"/>
        <end position="430"/>
    </location>
</feature>
<evidence type="ECO:0000256" key="1">
    <source>
        <dbReference type="ARBA" id="ARBA00010609"/>
    </source>
</evidence>
<evidence type="ECO:0000259" key="5">
    <source>
        <dbReference type="Pfam" id="PF07732"/>
    </source>
</evidence>
<dbReference type="GO" id="GO:0016491">
    <property type="term" value="F:oxidoreductase activity"/>
    <property type="evidence" value="ECO:0007669"/>
    <property type="project" value="InterPro"/>
</dbReference>
<dbReference type="HOGENOM" id="CLU_009100_2_2_1"/>
<dbReference type="Pfam" id="PF00394">
    <property type="entry name" value="Cu-oxidase"/>
    <property type="match status" value="1"/>
</dbReference>
<dbReference type="PANTHER" id="PTHR48267:SF1">
    <property type="entry name" value="BILIRUBIN OXIDASE"/>
    <property type="match status" value="1"/>
</dbReference>
<dbReference type="KEGG" id="pfy:PFICI_12852"/>
<sequence length="510" mass="57477">MNVVPFTQQIYPGKEATDLVGYDGMSPGPTFLIERGQETVVRFINNSTNPSAVHVHGSPTRAPWDGWAEDTFLPNQYKDYYYPNFQAARTIWYHDHAVDITSVNAYFGQAGAYIIHDDAEDALGLPTGYGTYDLPMILMSKEYQSNGQLVSPAGNTVSLYGDVIHVNGQPWPYHNVEPRRYRFRVVNAAISRAFDIYFVTQNDTTTRIPFQVVGSDSGLLSNPVQTDSLHVGMGERWDVVFDFAGYAGQNVTMRNQDNVGGDATYIHTDKVMRFVVSDDSVDDSSTIPDVLADLPTLPEKDTPAHTFEFAVSADNNWLINGVGFDDVAHRVLAKPPRGTVQLWELKNGAGGLLHPVHVHLVDFKVISRTGGQNRGVQEYEKKGYKDVVWVDRDETVTVEAWFAPWDGVYMFHCHNLVHEDHYMMDVFNVTQIADLGYNETEFNDPMEPRWRAKPADSADFTPEAITATVQAMALLKPYSDWKEVEEKLKEYWAAHGGEKKKKARTVRRHI</sequence>
<evidence type="ECO:0000256" key="2">
    <source>
        <dbReference type="ARBA" id="ARBA00023008"/>
    </source>
</evidence>
<dbReference type="Pfam" id="PF07731">
    <property type="entry name" value="Cu-oxidase_2"/>
    <property type="match status" value="1"/>
</dbReference>
<comment type="similarity">
    <text evidence="1">Belongs to the multicopper oxidase family.</text>
</comment>
<dbReference type="InterPro" id="IPR011707">
    <property type="entry name" value="Cu-oxidase-like_N"/>
</dbReference>
<dbReference type="InterPro" id="IPR045087">
    <property type="entry name" value="Cu-oxidase_fam"/>
</dbReference>
<protein>
    <submittedName>
        <fullName evidence="6">Bilirubin oxidase</fullName>
    </submittedName>
</protein>
<evidence type="ECO:0000313" key="7">
    <source>
        <dbReference type="Proteomes" id="UP000030651"/>
    </source>
</evidence>
<dbReference type="EMBL" id="KI912118">
    <property type="protein sequence ID" value="ETS75908.1"/>
    <property type="molecule type" value="Genomic_DNA"/>
</dbReference>
<accession>W3WPW9</accession>
<keyword evidence="2" id="KW-0186">Copper</keyword>
<dbReference type="InterPro" id="IPR001117">
    <property type="entry name" value="Cu-oxidase_2nd"/>
</dbReference>
<feature type="domain" description="Plastocyanin-like" evidence="3">
    <location>
        <begin position="174"/>
        <end position="255"/>
    </location>
</feature>
<dbReference type="PANTHER" id="PTHR48267">
    <property type="entry name" value="CUPREDOXIN SUPERFAMILY PROTEIN"/>
    <property type="match status" value="1"/>
</dbReference>
<dbReference type="eggNOG" id="ENOG502QR4X">
    <property type="taxonomic scope" value="Eukaryota"/>
</dbReference>
<gene>
    <name evidence="6" type="ORF">PFICI_12852</name>
</gene>
<reference evidence="7" key="1">
    <citation type="journal article" date="2015" name="BMC Genomics">
        <title>Genomic and transcriptomic analysis of the endophytic fungus Pestalotiopsis fici reveals its lifestyle and high potential for synthesis of natural products.</title>
        <authorList>
            <person name="Wang X."/>
            <person name="Zhang X."/>
            <person name="Liu L."/>
            <person name="Xiang M."/>
            <person name="Wang W."/>
            <person name="Sun X."/>
            <person name="Che Y."/>
            <person name="Guo L."/>
            <person name="Liu G."/>
            <person name="Guo L."/>
            <person name="Wang C."/>
            <person name="Yin W.B."/>
            <person name="Stadler M."/>
            <person name="Zhang X."/>
            <person name="Liu X."/>
        </authorList>
    </citation>
    <scope>NUCLEOTIDE SEQUENCE [LARGE SCALE GENOMIC DNA]</scope>
    <source>
        <strain evidence="7">W106-1 / CGMCC3.15140</strain>
    </source>
</reference>
<dbReference type="Proteomes" id="UP000030651">
    <property type="component" value="Unassembled WGS sequence"/>
</dbReference>
<feature type="domain" description="Plastocyanin-like" evidence="5">
    <location>
        <begin position="11"/>
        <end position="119"/>
    </location>
</feature>
<dbReference type="CDD" id="cd13866">
    <property type="entry name" value="CuRO_2_BOD"/>
    <property type="match status" value="1"/>
</dbReference>